<dbReference type="AlphaFoldDB" id="A0A7W6BVL4"/>
<comment type="similarity">
    <text evidence="1 4">Belongs to the carbohydrate kinase PfkB family.</text>
</comment>
<dbReference type="PANTHER" id="PTHR10584:SF166">
    <property type="entry name" value="RIBOKINASE"/>
    <property type="match status" value="1"/>
</dbReference>
<dbReference type="EC" id="2.7.1.15" evidence="7"/>
<protein>
    <submittedName>
        <fullName evidence="7">Ribokinase</fullName>
        <ecNumber evidence="7">2.7.1.15</ecNumber>
    </submittedName>
</protein>
<gene>
    <name evidence="7" type="ORF">GGR05_003900</name>
</gene>
<evidence type="ECO:0000256" key="4">
    <source>
        <dbReference type="RuleBase" id="RU003704"/>
    </source>
</evidence>
<evidence type="ECO:0000313" key="8">
    <source>
        <dbReference type="Proteomes" id="UP000531216"/>
    </source>
</evidence>
<dbReference type="PANTHER" id="PTHR10584">
    <property type="entry name" value="SUGAR KINASE"/>
    <property type="match status" value="1"/>
</dbReference>
<dbReference type="InterPro" id="IPR011611">
    <property type="entry name" value="PfkB_dom"/>
</dbReference>
<evidence type="ECO:0000256" key="3">
    <source>
        <dbReference type="ARBA" id="ARBA00022777"/>
    </source>
</evidence>
<feature type="domain" description="Carbohydrate kinase PfkB" evidence="6">
    <location>
        <begin position="9"/>
        <end position="287"/>
    </location>
</feature>
<keyword evidence="8" id="KW-1185">Reference proteome</keyword>
<evidence type="ECO:0000313" key="7">
    <source>
        <dbReference type="EMBL" id="MBB3937732.1"/>
    </source>
</evidence>
<dbReference type="InterPro" id="IPR002173">
    <property type="entry name" value="Carboh/pur_kinase_PfkB_CS"/>
</dbReference>
<comment type="caution">
    <text evidence="7">The sequence shown here is derived from an EMBL/GenBank/DDBJ whole genome shotgun (WGS) entry which is preliminary data.</text>
</comment>
<evidence type="ECO:0000256" key="1">
    <source>
        <dbReference type="ARBA" id="ARBA00010688"/>
    </source>
</evidence>
<evidence type="ECO:0000259" key="6">
    <source>
        <dbReference type="Pfam" id="PF00294"/>
    </source>
</evidence>
<dbReference type="InterPro" id="IPR029056">
    <property type="entry name" value="Ribokinase-like"/>
</dbReference>
<keyword evidence="3 4" id="KW-0418">Kinase</keyword>
<feature type="region of interest" description="Disordered" evidence="5">
    <location>
        <begin position="28"/>
        <end position="50"/>
    </location>
</feature>
<keyword evidence="2 4" id="KW-0808">Transferase</keyword>
<dbReference type="PROSITE" id="PS00584">
    <property type="entry name" value="PFKB_KINASES_2"/>
    <property type="match status" value="1"/>
</dbReference>
<proteinExistence type="inferred from homology"/>
<dbReference type="InterPro" id="IPR002139">
    <property type="entry name" value="Ribo/fructo_kinase"/>
</dbReference>
<dbReference type="OrthoDB" id="63083at2"/>
<dbReference type="Pfam" id="PF00294">
    <property type="entry name" value="PfkB"/>
    <property type="match status" value="1"/>
</dbReference>
<evidence type="ECO:0000256" key="5">
    <source>
        <dbReference type="SAM" id="MobiDB-lite"/>
    </source>
</evidence>
<name>A0A7W6BVL4_9HYPH</name>
<dbReference type="Gene3D" id="3.40.1190.20">
    <property type="match status" value="1"/>
</dbReference>
<dbReference type="EMBL" id="JACIDO010000011">
    <property type="protein sequence ID" value="MBB3937732.1"/>
    <property type="molecule type" value="Genomic_DNA"/>
</dbReference>
<organism evidence="7 8">
    <name type="scientific">Aureimonas phyllosphaerae</name>
    <dbReference type="NCBI Taxonomy" id="1166078"/>
    <lineage>
        <taxon>Bacteria</taxon>
        <taxon>Pseudomonadati</taxon>
        <taxon>Pseudomonadota</taxon>
        <taxon>Alphaproteobacteria</taxon>
        <taxon>Hyphomicrobiales</taxon>
        <taxon>Aurantimonadaceae</taxon>
        <taxon>Aureimonas</taxon>
    </lineage>
</organism>
<dbReference type="GO" id="GO:0004747">
    <property type="term" value="F:ribokinase activity"/>
    <property type="evidence" value="ECO:0007669"/>
    <property type="project" value="UniProtKB-EC"/>
</dbReference>
<dbReference type="SUPFAM" id="SSF53613">
    <property type="entry name" value="Ribokinase-like"/>
    <property type="match status" value="1"/>
</dbReference>
<dbReference type="PRINTS" id="PR00990">
    <property type="entry name" value="RIBOKINASE"/>
</dbReference>
<evidence type="ECO:0000256" key="2">
    <source>
        <dbReference type="ARBA" id="ARBA00022679"/>
    </source>
</evidence>
<dbReference type="Proteomes" id="UP000531216">
    <property type="component" value="Unassembled WGS sequence"/>
</dbReference>
<accession>A0A7W6BVL4</accession>
<sequence>MNTPAKPVIVVVGSLHYDIMVDAPDRPRKGETVTGHAWAPKFGGKGGNQSVSASRAGAEVRMAGAVGDDEFGRFLIAALDASDVDATRVARLPGIGSGMSVAISDAEGDYGAVIVSGANLEIDTAALRQADLWKGTKALILQNEVPDAVNLAAAAAAREAKAIVCLNAAPFRPLPDELAALVDVLIVNAIEAEQLCGCRVTDLTSAAAAATELAKRFPSVIVTAGGDGVAGVRTGEAPVSLGALPVRLVSTHGAGDAFVGALVGSLATGSPFGESLSAANEAAARHVSARP</sequence>
<dbReference type="RefSeq" id="WP_090964722.1">
    <property type="nucleotide sequence ID" value="NZ_FOOA01000014.1"/>
</dbReference>
<reference evidence="7 8" key="1">
    <citation type="submission" date="2020-08" db="EMBL/GenBank/DDBJ databases">
        <title>Genomic Encyclopedia of Type Strains, Phase IV (KMG-IV): sequencing the most valuable type-strain genomes for metagenomic binning, comparative biology and taxonomic classification.</title>
        <authorList>
            <person name="Goeker M."/>
        </authorList>
    </citation>
    <scope>NUCLEOTIDE SEQUENCE [LARGE SCALE GENOMIC DNA]</scope>
    <source>
        <strain evidence="7 8">DSM 25024</strain>
    </source>
</reference>